<dbReference type="SUPFAM" id="SSF53649">
    <property type="entry name" value="Alkaline phosphatase-like"/>
    <property type="match status" value="1"/>
</dbReference>
<dbReference type="Pfam" id="PF00884">
    <property type="entry name" value="Sulfatase"/>
    <property type="match status" value="1"/>
</dbReference>
<feature type="transmembrane region" description="Helical" evidence="8">
    <location>
        <begin position="71"/>
        <end position="91"/>
    </location>
</feature>
<evidence type="ECO:0000256" key="3">
    <source>
        <dbReference type="ARBA" id="ARBA00022519"/>
    </source>
</evidence>
<dbReference type="InterPro" id="IPR058130">
    <property type="entry name" value="PEA_transf_C"/>
</dbReference>
<feature type="transmembrane region" description="Helical" evidence="8">
    <location>
        <begin position="43"/>
        <end position="64"/>
    </location>
</feature>
<name>C0JZW5_9BACT</name>
<evidence type="ECO:0000256" key="2">
    <source>
        <dbReference type="ARBA" id="ARBA00022475"/>
    </source>
</evidence>
<evidence type="ECO:0000256" key="4">
    <source>
        <dbReference type="ARBA" id="ARBA00022679"/>
    </source>
</evidence>
<dbReference type="InterPro" id="IPR000917">
    <property type="entry name" value="Sulfatase_N"/>
</dbReference>
<evidence type="ECO:0000256" key="6">
    <source>
        <dbReference type="ARBA" id="ARBA00022989"/>
    </source>
</evidence>
<evidence type="ECO:0000259" key="9">
    <source>
        <dbReference type="Pfam" id="PF00884"/>
    </source>
</evidence>
<keyword evidence="5 8" id="KW-0812">Transmembrane</keyword>
<feature type="transmembrane region" description="Helical" evidence="8">
    <location>
        <begin position="117"/>
        <end position="138"/>
    </location>
</feature>
<evidence type="ECO:0000259" key="10">
    <source>
        <dbReference type="Pfam" id="PF08019"/>
    </source>
</evidence>
<sequence length="506" mass="57444">MNKPGKKVSLAVWSLVLAVFTLVAFHVPFFRHLAANVEAGSNGVIIGVTAALLLLALDFLLYYVLVWSLRFVGKCIVAFTLFGDAVMLYFVNNYDVLVTDEMMGNVFRTQYSEASGFFSFSFILYIILLCVVPCIYVFRRKVEYGSWKRLLGWVGGCVAALLVLVFGNMKNWPWIDRNSTELGSLLMPWSYIVNSFRYQAAEKRKNVQEILLPDAKLTDDTPAICILIIGESARRDHFSLYGYPKETNPYTVKDTVKAYVADASATYTAAGVKAILEYKDTDELYEILPNYLYRTGIDVFWRTSNWGEPPVHVRSYETIGDLRKRLPEAGGKYDGDLLVGLRDEILAGGKDQVFGVLHTYTNHGPSYNTNYPQEFEVFTPVSSTVEMSKVSQEELFNAYDNSIVYTDWIVHQVIDIVRETGRRGCVLFVSDHGESLGENNLYMHGVPYSMAPREQLEIPFVVWTSDPSLRLKEIPKVGQHHVFHTVLSFFKVESPIFDENFSIFED</sequence>
<feature type="domain" description="Phosphoethanolamine transferase N-terminal" evidence="10">
    <location>
        <begin position="62"/>
        <end position="199"/>
    </location>
</feature>
<comment type="subcellular location">
    <subcellularLocation>
        <location evidence="1">Cell inner membrane</location>
        <topology evidence="1">Multi-pass membrane protein</topology>
    </subcellularLocation>
</comment>
<keyword evidence="4" id="KW-0808">Transferase</keyword>
<keyword evidence="11" id="KW-0378">Hydrolase</keyword>
<feature type="domain" description="Sulfatase N-terminal" evidence="9">
    <location>
        <begin position="226"/>
        <end position="490"/>
    </location>
</feature>
<dbReference type="GO" id="GO:0009244">
    <property type="term" value="P:lipopolysaccharide core region biosynthetic process"/>
    <property type="evidence" value="ECO:0007669"/>
    <property type="project" value="TreeGrafter"/>
</dbReference>
<evidence type="ECO:0000256" key="1">
    <source>
        <dbReference type="ARBA" id="ARBA00004429"/>
    </source>
</evidence>
<dbReference type="InterPro" id="IPR040423">
    <property type="entry name" value="PEA_transferase"/>
</dbReference>
<dbReference type="CDD" id="cd16017">
    <property type="entry name" value="LptA"/>
    <property type="match status" value="1"/>
</dbReference>
<keyword evidence="2" id="KW-1003">Cell membrane</keyword>
<dbReference type="EMBL" id="FJ529691">
    <property type="protein sequence ID" value="ACM90995.1"/>
    <property type="molecule type" value="Genomic_DNA"/>
</dbReference>
<dbReference type="Gene3D" id="3.40.720.10">
    <property type="entry name" value="Alkaline Phosphatase, subunit A"/>
    <property type="match status" value="1"/>
</dbReference>
<feature type="transmembrane region" description="Helical" evidence="8">
    <location>
        <begin position="12"/>
        <end position="31"/>
    </location>
</feature>
<organism evidence="11">
    <name type="scientific">uncultured bacterium URE4</name>
    <dbReference type="NCBI Taxonomy" id="581112"/>
    <lineage>
        <taxon>Bacteria</taxon>
        <taxon>environmental samples</taxon>
    </lineage>
</organism>
<accession>C0JZW5</accession>
<dbReference type="PANTHER" id="PTHR30443">
    <property type="entry name" value="INNER MEMBRANE PROTEIN"/>
    <property type="match status" value="1"/>
</dbReference>
<evidence type="ECO:0000313" key="11">
    <source>
        <dbReference type="EMBL" id="ACM90995.1"/>
    </source>
</evidence>
<evidence type="ECO:0000256" key="8">
    <source>
        <dbReference type="SAM" id="Phobius"/>
    </source>
</evidence>
<keyword evidence="6 8" id="KW-1133">Transmembrane helix</keyword>
<dbReference type="GO" id="GO:0016776">
    <property type="term" value="F:phosphotransferase activity, phosphate group as acceptor"/>
    <property type="evidence" value="ECO:0007669"/>
    <property type="project" value="TreeGrafter"/>
</dbReference>
<dbReference type="AlphaFoldDB" id="C0JZW5"/>
<dbReference type="PANTHER" id="PTHR30443:SF0">
    <property type="entry name" value="PHOSPHOETHANOLAMINE TRANSFERASE EPTA"/>
    <property type="match status" value="1"/>
</dbReference>
<dbReference type="InterPro" id="IPR017850">
    <property type="entry name" value="Alkaline_phosphatase_core_sf"/>
</dbReference>
<evidence type="ECO:0000256" key="5">
    <source>
        <dbReference type="ARBA" id="ARBA00022692"/>
    </source>
</evidence>
<dbReference type="Pfam" id="PF08019">
    <property type="entry name" value="EptA_B_N"/>
    <property type="match status" value="1"/>
</dbReference>
<protein>
    <submittedName>
        <fullName evidence="11">Membrane-associated metal-dependent hydrolase</fullName>
    </submittedName>
</protein>
<keyword evidence="3" id="KW-0997">Cell inner membrane</keyword>
<keyword evidence="7 8" id="KW-0472">Membrane</keyword>
<evidence type="ECO:0000256" key="7">
    <source>
        <dbReference type="ARBA" id="ARBA00023136"/>
    </source>
</evidence>
<feature type="transmembrane region" description="Helical" evidence="8">
    <location>
        <begin position="150"/>
        <end position="169"/>
    </location>
</feature>
<dbReference type="InterPro" id="IPR012549">
    <property type="entry name" value="EptA-like_N"/>
</dbReference>
<reference evidence="11" key="1">
    <citation type="submission" date="2008-11" db="EMBL/GenBank/DDBJ databases">
        <title>Isolation and characterization of a fructose-1,6-bisphosphatase in Bacteroides sp. from a rumen metagenomic library.</title>
        <authorList>
            <person name="Wang J."/>
            <person name="Liu K."/>
            <person name="Zhao S."/>
            <person name="Bu D."/>
            <person name="Li D."/>
            <person name="Yu P."/>
            <person name="Wei H."/>
            <person name="Zhou L."/>
        </authorList>
    </citation>
    <scope>NUCLEOTIDE SEQUENCE</scope>
</reference>
<dbReference type="GO" id="GO:0005886">
    <property type="term" value="C:plasma membrane"/>
    <property type="evidence" value="ECO:0007669"/>
    <property type="project" value="UniProtKB-SubCell"/>
</dbReference>
<proteinExistence type="predicted"/>
<dbReference type="GO" id="GO:0016787">
    <property type="term" value="F:hydrolase activity"/>
    <property type="evidence" value="ECO:0007669"/>
    <property type="project" value="UniProtKB-KW"/>
</dbReference>